<dbReference type="Proteomes" id="UP000241421">
    <property type="component" value="Unassembled WGS sequence"/>
</dbReference>
<dbReference type="Gene3D" id="3.40.50.720">
    <property type="entry name" value="NAD(P)-binding Rossmann-like Domain"/>
    <property type="match status" value="1"/>
</dbReference>
<dbReference type="AlphaFoldDB" id="A0A2U2HN16"/>
<dbReference type="InterPro" id="IPR036291">
    <property type="entry name" value="NAD(P)-bd_dom_sf"/>
</dbReference>
<dbReference type="InterPro" id="IPR001509">
    <property type="entry name" value="Epimerase_deHydtase"/>
</dbReference>
<sequence length="314" mass="32965">MVLVTGASGFVGTALCRALSEKGRAHTAAVRTGAVGAQVSVGDIGPATDWRAALAGCSVVVHLAARVHVMSDRDADPLRAYREVNLEGTMNLARQAVRAGVKRFVFVSSVKVNGEATAAAPFSALDEPGPCDPYGQSKMEAERALLALARETGLEVVIVRPPLVYGPGVKANFLSLMRLVRRGLPLPLGSVRNRRSMVALDNLVDLLIVCCTHPRAAGGIFMVSDGNDVSVAELVGMIAKAMGRRPRLIPLPVALLDAGARMLGKGAVAERVLGSLQVDIASTQVTLEWTPVIGTQAAIDQTVSNFLMADAQNK</sequence>
<dbReference type="PANTHER" id="PTHR43245">
    <property type="entry name" value="BIFUNCTIONAL POLYMYXIN RESISTANCE PROTEIN ARNA"/>
    <property type="match status" value="1"/>
</dbReference>
<evidence type="ECO:0000313" key="2">
    <source>
        <dbReference type="EMBL" id="PWF48897.1"/>
    </source>
</evidence>
<dbReference type="CDD" id="cd05232">
    <property type="entry name" value="UDP_G4E_4_SDR_e"/>
    <property type="match status" value="1"/>
</dbReference>
<gene>
    <name evidence="2" type="ORF">C7C56_009265</name>
</gene>
<comment type="caution">
    <text evidence="2">The sequence shown here is derived from an EMBL/GenBank/DDBJ whole genome shotgun (WGS) entry which is preliminary data.</text>
</comment>
<proteinExistence type="predicted"/>
<accession>A0A2U2HN16</accession>
<dbReference type="RefSeq" id="WP_106757151.1">
    <property type="nucleotide sequence ID" value="NZ_PXWF02000122.1"/>
</dbReference>
<dbReference type="InterPro" id="IPR050177">
    <property type="entry name" value="Lipid_A_modif_metabolic_enz"/>
</dbReference>
<feature type="domain" description="NAD-dependent epimerase/dehydratase" evidence="1">
    <location>
        <begin position="2"/>
        <end position="220"/>
    </location>
</feature>
<dbReference type="Pfam" id="PF01370">
    <property type="entry name" value="Epimerase"/>
    <property type="match status" value="1"/>
</dbReference>
<keyword evidence="3" id="KW-1185">Reference proteome</keyword>
<evidence type="ECO:0000259" key="1">
    <source>
        <dbReference type="Pfam" id="PF01370"/>
    </source>
</evidence>
<name>A0A2U2HN16_9BURK</name>
<protein>
    <submittedName>
        <fullName evidence="2">UDP-glucose 4-epimerase</fullName>
    </submittedName>
</protein>
<dbReference type="PANTHER" id="PTHR43245:SF58">
    <property type="entry name" value="BLL5923 PROTEIN"/>
    <property type="match status" value="1"/>
</dbReference>
<evidence type="ECO:0000313" key="3">
    <source>
        <dbReference type="Proteomes" id="UP000241421"/>
    </source>
</evidence>
<dbReference type="OrthoDB" id="9801056at2"/>
<dbReference type="SUPFAM" id="SSF51735">
    <property type="entry name" value="NAD(P)-binding Rossmann-fold domains"/>
    <property type="match status" value="1"/>
</dbReference>
<dbReference type="EMBL" id="PXWF02000122">
    <property type="protein sequence ID" value="PWF48897.1"/>
    <property type="molecule type" value="Genomic_DNA"/>
</dbReference>
<reference evidence="2 3" key="1">
    <citation type="submission" date="2018-04" db="EMBL/GenBank/DDBJ databases">
        <title>Massilia violaceinigra sp. nov., a novel purple-pigmented bacterium isolated from Tianshan glacier, Xinjiang, China.</title>
        <authorList>
            <person name="Wang H."/>
        </authorList>
    </citation>
    <scope>NUCLEOTIDE SEQUENCE [LARGE SCALE GENOMIC DNA]</scope>
    <source>
        <strain evidence="2 3">B448-2</strain>
    </source>
</reference>
<organism evidence="2 3">
    <name type="scientific">Massilia glaciei</name>
    <dbReference type="NCBI Taxonomy" id="1524097"/>
    <lineage>
        <taxon>Bacteria</taxon>
        <taxon>Pseudomonadati</taxon>
        <taxon>Pseudomonadota</taxon>
        <taxon>Betaproteobacteria</taxon>
        <taxon>Burkholderiales</taxon>
        <taxon>Oxalobacteraceae</taxon>
        <taxon>Telluria group</taxon>
        <taxon>Massilia</taxon>
    </lineage>
</organism>